<name>A0AAD6T2R0_9AGAR</name>
<dbReference type="InterPro" id="IPR040521">
    <property type="entry name" value="KDZ"/>
</dbReference>
<feature type="region of interest" description="Disordered" evidence="1">
    <location>
        <begin position="1"/>
        <end position="31"/>
    </location>
</feature>
<comment type="caution">
    <text evidence="2">The sequence shown here is derived from an EMBL/GenBank/DDBJ whole genome shotgun (WGS) entry which is preliminary data.</text>
</comment>
<dbReference type="Proteomes" id="UP001218188">
    <property type="component" value="Unassembled WGS sequence"/>
</dbReference>
<dbReference type="AlphaFoldDB" id="A0AAD6T2R0"/>
<evidence type="ECO:0000256" key="1">
    <source>
        <dbReference type="SAM" id="MobiDB-lite"/>
    </source>
</evidence>
<protein>
    <submittedName>
        <fullName evidence="2">Uncharacterized protein</fullName>
    </submittedName>
</protein>
<evidence type="ECO:0000313" key="2">
    <source>
        <dbReference type="EMBL" id="KAJ7038629.1"/>
    </source>
</evidence>
<dbReference type="EMBL" id="JARJCM010000031">
    <property type="protein sequence ID" value="KAJ7038629.1"/>
    <property type="molecule type" value="Genomic_DNA"/>
</dbReference>
<accession>A0AAD6T2R0</accession>
<evidence type="ECO:0000313" key="3">
    <source>
        <dbReference type="Proteomes" id="UP001218188"/>
    </source>
</evidence>
<proteinExistence type="predicted"/>
<reference evidence="2" key="1">
    <citation type="submission" date="2023-03" db="EMBL/GenBank/DDBJ databases">
        <title>Massive genome expansion in bonnet fungi (Mycena s.s.) driven by repeated elements and novel gene families across ecological guilds.</title>
        <authorList>
            <consortium name="Lawrence Berkeley National Laboratory"/>
            <person name="Harder C.B."/>
            <person name="Miyauchi S."/>
            <person name="Viragh M."/>
            <person name="Kuo A."/>
            <person name="Thoen E."/>
            <person name="Andreopoulos B."/>
            <person name="Lu D."/>
            <person name="Skrede I."/>
            <person name="Drula E."/>
            <person name="Henrissat B."/>
            <person name="Morin E."/>
            <person name="Kohler A."/>
            <person name="Barry K."/>
            <person name="LaButti K."/>
            <person name="Morin E."/>
            <person name="Salamov A."/>
            <person name="Lipzen A."/>
            <person name="Mereny Z."/>
            <person name="Hegedus B."/>
            <person name="Baldrian P."/>
            <person name="Stursova M."/>
            <person name="Weitz H."/>
            <person name="Taylor A."/>
            <person name="Grigoriev I.V."/>
            <person name="Nagy L.G."/>
            <person name="Martin F."/>
            <person name="Kauserud H."/>
        </authorList>
    </citation>
    <scope>NUCLEOTIDE SEQUENCE</scope>
    <source>
        <strain evidence="2">CBHHK200</strain>
    </source>
</reference>
<keyword evidence="3" id="KW-1185">Reference proteome</keyword>
<organism evidence="2 3">
    <name type="scientific">Mycena alexandri</name>
    <dbReference type="NCBI Taxonomy" id="1745969"/>
    <lineage>
        <taxon>Eukaryota</taxon>
        <taxon>Fungi</taxon>
        <taxon>Dikarya</taxon>
        <taxon>Basidiomycota</taxon>
        <taxon>Agaricomycotina</taxon>
        <taxon>Agaricomycetes</taxon>
        <taxon>Agaricomycetidae</taxon>
        <taxon>Agaricales</taxon>
        <taxon>Marasmiineae</taxon>
        <taxon>Mycenaceae</taxon>
        <taxon>Mycena</taxon>
    </lineage>
</organism>
<dbReference type="Pfam" id="PF18758">
    <property type="entry name" value="KDZ"/>
    <property type="match status" value="1"/>
</dbReference>
<sequence length="73" mass="7944">MAPSQPPAKKAPDAQQPVNPEAPPASDLERGESYANIDYALYKRITSEHGVVYSYDIACQCNARCSRQGTSTQ</sequence>
<gene>
    <name evidence="2" type="ORF">C8F04DRAFT_1255914</name>
</gene>